<dbReference type="PANTHER" id="PTHR19302:SF33">
    <property type="entry name" value="GAMMA-TUBULIN COMPLEX COMPONENT 5"/>
    <property type="match status" value="1"/>
</dbReference>
<reference evidence="8" key="1">
    <citation type="submission" date="2020-05" db="UniProtKB">
        <authorList>
            <consortium name="EnsemblMetazoa"/>
        </authorList>
    </citation>
    <scope>IDENTIFICATION</scope>
    <source>
        <strain evidence="8">USDA</strain>
    </source>
</reference>
<dbReference type="GO" id="GO:0051321">
    <property type="term" value="P:meiotic cell cycle"/>
    <property type="evidence" value="ECO:0007669"/>
    <property type="project" value="TreeGrafter"/>
</dbReference>
<dbReference type="VEuPathDB" id="VectorBase:SCAU016574"/>
<dbReference type="Gene3D" id="1.20.120.1900">
    <property type="entry name" value="Gamma-tubulin complex, C-terminal domain"/>
    <property type="match status" value="1"/>
</dbReference>
<gene>
    <name evidence="8" type="primary">106082018</name>
</gene>
<evidence type="ECO:0000313" key="8">
    <source>
        <dbReference type="EnsemblMetazoa" id="SCAU016574-PA"/>
    </source>
</evidence>
<dbReference type="Proteomes" id="UP000095300">
    <property type="component" value="Unassembled WGS sequence"/>
</dbReference>
<dbReference type="Pfam" id="PF04130">
    <property type="entry name" value="GCP_C_terminal"/>
    <property type="match status" value="1"/>
</dbReference>
<evidence type="ECO:0000256" key="3">
    <source>
        <dbReference type="ARBA" id="ARBA00022701"/>
    </source>
</evidence>
<dbReference type="STRING" id="35570.A0A1I8QF65"/>
<accession>A0A1I8QF65</accession>
<dbReference type="OrthoDB" id="66546at2759"/>
<evidence type="ECO:0000259" key="7">
    <source>
        <dbReference type="Pfam" id="PF17681"/>
    </source>
</evidence>
<evidence type="ECO:0000313" key="9">
    <source>
        <dbReference type="Proteomes" id="UP000095300"/>
    </source>
</evidence>
<dbReference type="Pfam" id="PF17681">
    <property type="entry name" value="GCP_N_terminal"/>
    <property type="match status" value="1"/>
</dbReference>
<dbReference type="GO" id="GO:0000922">
    <property type="term" value="C:spindle pole"/>
    <property type="evidence" value="ECO:0007669"/>
    <property type="project" value="InterPro"/>
</dbReference>
<dbReference type="GO" id="GO:0007020">
    <property type="term" value="P:microtubule nucleation"/>
    <property type="evidence" value="ECO:0007669"/>
    <property type="project" value="InterPro"/>
</dbReference>
<protein>
    <recommendedName>
        <fullName evidence="5">Gamma-tubulin complex component</fullName>
    </recommendedName>
</protein>
<dbReference type="InterPro" id="IPR059169">
    <property type="entry name" value="GCP5_N_ext"/>
</dbReference>
<dbReference type="GO" id="GO:0000930">
    <property type="term" value="C:gamma-tubulin complex"/>
    <property type="evidence" value="ECO:0007669"/>
    <property type="project" value="TreeGrafter"/>
</dbReference>
<dbReference type="InterPro" id="IPR041470">
    <property type="entry name" value="GCP_N"/>
</dbReference>
<dbReference type="CDD" id="cd22572">
    <property type="entry name" value="GCP5_NTD"/>
    <property type="match status" value="1"/>
</dbReference>
<evidence type="ECO:0000256" key="1">
    <source>
        <dbReference type="ARBA" id="ARBA00010337"/>
    </source>
</evidence>
<keyword evidence="9" id="KW-1185">Reference proteome</keyword>
<dbReference type="InterPro" id="IPR040457">
    <property type="entry name" value="GCP_C"/>
</dbReference>
<dbReference type="InterPro" id="IPR007259">
    <property type="entry name" value="GCP"/>
</dbReference>
<dbReference type="AlphaFoldDB" id="A0A1I8QF65"/>
<sequence>MSALDQRNDIIIECVPDLVRQLTGFDEDDINTEHCIHFAWNIIRNHRNLSTNSHDVRRKIEGIQERFRVDNSPEYAEYLGRLCDEVVKHPLCVDHYEVDVHWSLLDFLFALAYNPTGALKKNKHKIEIAPVVNENVGVKDAEKAYWLNVLREDFIAIPKYEDNESDLSDWTDNEDDDESSENATVNCTNNVEDRSIDEGRCIVSVHPSVLSALKPPQKSVPYTLFDTSKPEKRLCETIQHSWWNTDKDIHLNAVVESDHTMANFSLDYSRYLSDTSNNLIRFEEPKTIAEQHLLREILWMFQRPTNCAVFQLEGEQLKIRPNVTIPSCGVNALQSYLEDQYMPYIKMMNVLRQFHRAIYSYEDSLPPRTLECYAANIHLHLSPVWQSILEFERRLINPRDFEINTLITMRSYLDEAFRQLESLHEIHEKVFLDWRQHPAHITSAFLLASLMNSYQKESNVAKGNLFMSLLLASIKVFCEIIDTWWTDGRLDDWQQEYIVERANNNDQSVCMREYHKNKSRAFFVPTHVSQVIEENSLFQLMREHSLEAGRTLNLLYEINRIGDLRKDCAAMGGKLYNVFIGDFLKQVDILQNEFAQVSGGDSDNSVVEVEPNDSGFFNDIAVKAGSEKNNSNSILNCLTTNDSHLLMAFAMNTSEEDLSITDQEKETISQKTIDATTIYESLQKRDCSKNLPLEELLITSLTHIFRMRIAFANSFVLKLYREEFMILKHLRNIRKVMLLEASDVMHIFYTKLFAQIESGDSWANRSLLTMHLDDIICSKFPDMSMLFCVEVNSAYRCQTTKVVEAVEELVLSYNFSRELAHIISTEDIEAYNKVFCFLLKVKWGITTLENLRFARSHKRRIPYAQFEMIDLIMRRLEQLRFWMMYAIQSVHFHLMTHVLQSMGEQLDEKIENCENLKEMEMVHKSYLSTVCEHCFLVDSVNTIKLGVEQLLSLVSILRAEWLSCVKYIETNNPLAISLDDSSVDDEDMDNDFVTNSQIDAMEYTYICCHQYLANILNDQVYLKKNTFLSGLRAAFNTSLPH</sequence>
<feature type="domain" description="Gamma tubulin complex component protein N-terminal" evidence="7">
    <location>
        <begin position="295"/>
        <end position="508"/>
    </location>
</feature>
<name>A0A1I8QF65_STOCA</name>
<dbReference type="InterPro" id="IPR042241">
    <property type="entry name" value="GCP_C_sf"/>
</dbReference>
<dbReference type="GO" id="GO:0000278">
    <property type="term" value="P:mitotic cell cycle"/>
    <property type="evidence" value="ECO:0007669"/>
    <property type="project" value="TreeGrafter"/>
</dbReference>
<dbReference type="GO" id="GO:0031122">
    <property type="term" value="P:cytoplasmic microtubule organization"/>
    <property type="evidence" value="ECO:0007669"/>
    <property type="project" value="TreeGrafter"/>
</dbReference>
<dbReference type="EnsemblMetazoa" id="SCAU016574-RA">
    <property type="protein sequence ID" value="SCAU016574-PA"/>
    <property type="gene ID" value="SCAU016574"/>
</dbReference>
<comment type="subcellular location">
    <subcellularLocation>
        <location evidence="5">Cytoplasm</location>
        <location evidence="5">Cytoskeleton</location>
        <location evidence="5">Microtubule organizing center</location>
    </subcellularLocation>
</comment>
<feature type="domain" description="Gamma tubulin complex component C-terminal" evidence="6">
    <location>
        <begin position="727"/>
        <end position="1017"/>
    </location>
</feature>
<evidence type="ECO:0000256" key="4">
    <source>
        <dbReference type="ARBA" id="ARBA00023212"/>
    </source>
</evidence>
<proteinExistence type="inferred from homology"/>
<dbReference type="KEGG" id="scac:106082018"/>
<dbReference type="GO" id="GO:0051225">
    <property type="term" value="P:spindle assembly"/>
    <property type="evidence" value="ECO:0007669"/>
    <property type="project" value="TreeGrafter"/>
</dbReference>
<evidence type="ECO:0000256" key="5">
    <source>
        <dbReference type="RuleBase" id="RU363050"/>
    </source>
</evidence>
<keyword evidence="3 5" id="KW-0493">Microtubule</keyword>
<organism evidence="8 9">
    <name type="scientific">Stomoxys calcitrans</name>
    <name type="common">Stable fly</name>
    <name type="synonym">Conops calcitrans</name>
    <dbReference type="NCBI Taxonomy" id="35570"/>
    <lineage>
        <taxon>Eukaryota</taxon>
        <taxon>Metazoa</taxon>
        <taxon>Ecdysozoa</taxon>
        <taxon>Arthropoda</taxon>
        <taxon>Hexapoda</taxon>
        <taxon>Insecta</taxon>
        <taxon>Pterygota</taxon>
        <taxon>Neoptera</taxon>
        <taxon>Endopterygota</taxon>
        <taxon>Diptera</taxon>
        <taxon>Brachycera</taxon>
        <taxon>Muscomorpha</taxon>
        <taxon>Muscoidea</taxon>
        <taxon>Muscidae</taxon>
        <taxon>Stomoxys</taxon>
    </lineage>
</organism>
<dbReference type="GO" id="GO:0043015">
    <property type="term" value="F:gamma-tubulin binding"/>
    <property type="evidence" value="ECO:0007669"/>
    <property type="project" value="InterPro"/>
</dbReference>
<dbReference type="GO" id="GO:0051011">
    <property type="term" value="F:microtubule minus-end binding"/>
    <property type="evidence" value="ECO:0007669"/>
    <property type="project" value="TreeGrafter"/>
</dbReference>
<keyword evidence="4 5" id="KW-0206">Cytoskeleton</keyword>
<dbReference type="GO" id="GO:0005874">
    <property type="term" value="C:microtubule"/>
    <property type="evidence" value="ECO:0007669"/>
    <property type="project" value="UniProtKB-KW"/>
</dbReference>
<dbReference type="PANTHER" id="PTHR19302">
    <property type="entry name" value="GAMMA TUBULIN COMPLEX PROTEIN"/>
    <property type="match status" value="1"/>
</dbReference>
<comment type="similarity">
    <text evidence="1 5">Belongs to the TUBGCP family.</text>
</comment>
<evidence type="ECO:0000256" key="2">
    <source>
        <dbReference type="ARBA" id="ARBA00022490"/>
    </source>
</evidence>
<evidence type="ECO:0000259" key="6">
    <source>
        <dbReference type="Pfam" id="PF04130"/>
    </source>
</evidence>
<keyword evidence="2 5" id="KW-0963">Cytoplasm</keyword>